<dbReference type="Pfam" id="PF03160">
    <property type="entry name" value="Calx-beta"/>
    <property type="match status" value="1"/>
</dbReference>
<dbReference type="Gene3D" id="2.60.40.2030">
    <property type="match status" value="1"/>
</dbReference>
<protein>
    <submittedName>
        <fullName evidence="6">Sushi, von Willebrand factor type A, EGF and pentraxin domain-containing 1-like isoform X4</fullName>
    </submittedName>
</protein>
<dbReference type="InterPro" id="IPR001881">
    <property type="entry name" value="EGF-like_Ca-bd_dom"/>
</dbReference>
<feature type="non-terminal residue" evidence="6">
    <location>
        <position position="239"/>
    </location>
</feature>
<keyword evidence="5" id="KW-1015">Disulfide bond</keyword>
<dbReference type="InterPro" id="IPR052235">
    <property type="entry name" value="Nephronectin_domain"/>
</dbReference>
<dbReference type="CDD" id="cd00054">
    <property type="entry name" value="EGF_CA"/>
    <property type="match status" value="1"/>
</dbReference>
<dbReference type="PROSITE" id="PS01187">
    <property type="entry name" value="EGF_CA"/>
    <property type="match status" value="2"/>
</dbReference>
<evidence type="ECO:0000256" key="4">
    <source>
        <dbReference type="ARBA" id="ARBA00022837"/>
    </source>
</evidence>
<reference evidence="6" key="1">
    <citation type="submission" date="2020-04" db="EMBL/GenBank/DDBJ databases">
        <authorList>
            <person name="Alioto T."/>
            <person name="Alioto T."/>
            <person name="Gomez Garrido J."/>
        </authorList>
    </citation>
    <scope>NUCLEOTIDE SEQUENCE</scope>
    <source>
        <strain evidence="6">A484AB</strain>
    </source>
</reference>
<dbReference type="InterPro" id="IPR000742">
    <property type="entry name" value="EGF"/>
</dbReference>
<dbReference type="InterPro" id="IPR049883">
    <property type="entry name" value="NOTCH1_EGF-like"/>
</dbReference>
<dbReference type="Gene3D" id="2.10.25.10">
    <property type="entry name" value="Laminin"/>
    <property type="match status" value="3"/>
</dbReference>
<dbReference type="PANTHER" id="PTHR24050:SF28">
    <property type="entry name" value="UROMODULIN-LIKE"/>
    <property type="match status" value="1"/>
</dbReference>
<dbReference type="OrthoDB" id="10066810at2759"/>
<dbReference type="SUPFAM" id="SSF57184">
    <property type="entry name" value="Growth factor receptor domain"/>
    <property type="match status" value="1"/>
</dbReference>
<keyword evidence="1" id="KW-0245">EGF-like domain</keyword>
<dbReference type="SMART" id="SM00179">
    <property type="entry name" value="EGF_CA"/>
    <property type="match status" value="2"/>
</dbReference>
<evidence type="ECO:0000256" key="1">
    <source>
        <dbReference type="ARBA" id="ARBA00022536"/>
    </source>
</evidence>
<dbReference type="EMBL" id="CACRXK020029263">
    <property type="protein sequence ID" value="CAB4041983.1"/>
    <property type="molecule type" value="Genomic_DNA"/>
</dbReference>
<gene>
    <name evidence="6" type="ORF">PACLA_8A089460</name>
</gene>
<keyword evidence="4" id="KW-0106">Calcium</keyword>
<dbReference type="GO" id="GO:0005509">
    <property type="term" value="F:calcium ion binding"/>
    <property type="evidence" value="ECO:0007669"/>
    <property type="project" value="InterPro"/>
</dbReference>
<dbReference type="InterPro" id="IPR003644">
    <property type="entry name" value="Calx_beta"/>
</dbReference>
<dbReference type="InterPro" id="IPR009030">
    <property type="entry name" value="Growth_fac_rcpt_cys_sf"/>
</dbReference>
<keyword evidence="2" id="KW-0732">Signal</keyword>
<name>A0A7D9M5W5_PARCT</name>
<evidence type="ECO:0000313" key="6">
    <source>
        <dbReference type="EMBL" id="CAB4041983.1"/>
    </source>
</evidence>
<keyword evidence="3" id="KW-0677">Repeat</keyword>
<dbReference type="InterPro" id="IPR038081">
    <property type="entry name" value="CalX-like_sf"/>
</dbReference>
<dbReference type="InterPro" id="IPR018097">
    <property type="entry name" value="EGF_Ca-bd_CS"/>
</dbReference>
<keyword evidence="7" id="KW-1185">Reference proteome</keyword>
<dbReference type="SMART" id="SM00237">
    <property type="entry name" value="Calx_beta"/>
    <property type="match status" value="1"/>
</dbReference>
<evidence type="ECO:0000256" key="5">
    <source>
        <dbReference type="ARBA" id="ARBA00023157"/>
    </source>
</evidence>
<evidence type="ECO:0000256" key="3">
    <source>
        <dbReference type="ARBA" id="ARBA00022737"/>
    </source>
</evidence>
<dbReference type="GO" id="GO:0007154">
    <property type="term" value="P:cell communication"/>
    <property type="evidence" value="ECO:0007669"/>
    <property type="project" value="InterPro"/>
</dbReference>
<dbReference type="Pfam" id="PF12947">
    <property type="entry name" value="EGF_3"/>
    <property type="match status" value="1"/>
</dbReference>
<dbReference type="PROSITE" id="PS01186">
    <property type="entry name" value="EGF_2"/>
    <property type="match status" value="1"/>
</dbReference>
<organism evidence="6 7">
    <name type="scientific">Paramuricea clavata</name>
    <name type="common">Red gorgonian</name>
    <name type="synonym">Violescent sea-whip</name>
    <dbReference type="NCBI Taxonomy" id="317549"/>
    <lineage>
        <taxon>Eukaryota</taxon>
        <taxon>Metazoa</taxon>
        <taxon>Cnidaria</taxon>
        <taxon>Anthozoa</taxon>
        <taxon>Octocorallia</taxon>
        <taxon>Malacalcyonacea</taxon>
        <taxon>Plexauridae</taxon>
        <taxon>Paramuricea</taxon>
    </lineage>
</organism>
<evidence type="ECO:0000256" key="2">
    <source>
        <dbReference type="ARBA" id="ARBA00022729"/>
    </source>
</evidence>
<proteinExistence type="predicted"/>
<dbReference type="Proteomes" id="UP001152795">
    <property type="component" value="Unassembled WGS sequence"/>
</dbReference>
<dbReference type="PANTHER" id="PTHR24050">
    <property type="entry name" value="PA14 DOMAIN-CONTAINING PROTEIN"/>
    <property type="match status" value="1"/>
</dbReference>
<feature type="non-terminal residue" evidence="6">
    <location>
        <position position="1"/>
    </location>
</feature>
<comment type="caution">
    <text evidence="6">The sequence shown here is derived from an EMBL/GenBank/DDBJ whole genome shotgun (WGS) entry which is preliminary data.</text>
</comment>
<evidence type="ECO:0000313" key="7">
    <source>
        <dbReference type="Proteomes" id="UP001152795"/>
    </source>
</evidence>
<dbReference type="SUPFAM" id="SSF141072">
    <property type="entry name" value="CalX-like"/>
    <property type="match status" value="1"/>
</dbReference>
<dbReference type="Pfam" id="PF07645">
    <property type="entry name" value="EGF_CA"/>
    <property type="match status" value="1"/>
</dbReference>
<dbReference type="GO" id="GO:0016020">
    <property type="term" value="C:membrane"/>
    <property type="evidence" value="ECO:0007669"/>
    <property type="project" value="InterPro"/>
</dbReference>
<accession>A0A7D9M5W5</accession>
<dbReference type="AlphaFoldDB" id="A0A7D9M5W5"/>
<sequence>NLCDENAEAHEINGVVDCFCKRGYYGNGKICTDIDECRITCACSEEQECVNWPGSYSCETQEPEGPCDENAEAHMINGAIDCFCKRGYYGNGKTCSDIDECRISCACSGGQECVNWPGSYQCQGLPELAKIGFEHSLYPVTEDSSSVEICLDVKNSQEPISGWITTNGGAAVTGADYLSIREVVNITDSQESTCYTIPILDDDEFEGNETFSVVLTLNANVSGVQESYDEATVIIVDDD</sequence>
<dbReference type="InterPro" id="IPR024731">
    <property type="entry name" value="NELL2-like_EGF"/>
</dbReference>